<dbReference type="InterPro" id="IPR003314">
    <property type="entry name" value="Mu-type_HTH"/>
</dbReference>
<sequence>MKTHYSAKELAELGCVNGSSERNIKRLAQKENWVGRKRQGKGGGLEYAFDGLPRRSLICESLRWLWWSGRCLVGGYVMTTVFIFRRHSWIGTAKRSIYMPKASQSASNTQKSHARNPSWTMLVCELGVYFVITTGGMSQVGYLGLIKSAINDNNINFVQLNIGNLSSSNYNSFLGSLKIGNYTDARILSNGYDLASSLKKDFLISLVSDVFWRQGGALLGSQPALLIQNSLTLPTDIQITEYQGRPVLYIYVVNGKNSYYQANYSFGVMIYLDYWEY</sequence>
<reference evidence="2 3" key="1">
    <citation type="submission" date="2018-06" db="EMBL/GenBank/DDBJ databases">
        <authorList>
            <consortium name="Pathogen Informatics"/>
            <person name="Doyle S."/>
        </authorList>
    </citation>
    <scope>NUCLEOTIDE SEQUENCE [LARGE SCALE GENOMIC DNA]</scope>
    <source>
        <strain evidence="2 3">NCTC9426</strain>
    </source>
</reference>
<dbReference type="Gene3D" id="1.10.10.10">
    <property type="entry name" value="Winged helix-like DNA-binding domain superfamily/Winged helix DNA-binding domain"/>
    <property type="match status" value="1"/>
</dbReference>
<gene>
    <name evidence="2" type="ORF">NCTC9426_00715</name>
</gene>
<dbReference type="InterPro" id="IPR036388">
    <property type="entry name" value="WH-like_DNA-bd_sf"/>
</dbReference>
<protein>
    <recommendedName>
        <fullName evidence="1">HTH Mu-type domain-containing protein</fullName>
    </recommendedName>
</protein>
<evidence type="ECO:0000259" key="1">
    <source>
        <dbReference type="PROSITE" id="PS51702"/>
    </source>
</evidence>
<name>A0A378PR02_MORBO</name>
<dbReference type="RefSeq" id="WP_115368877.1">
    <property type="nucleotide sequence ID" value="NZ_UGPZ01000002.1"/>
</dbReference>
<dbReference type="GO" id="GO:0003677">
    <property type="term" value="F:DNA binding"/>
    <property type="evidence" value="ECO:0007669"/>
    <property type="project" value="InterPro"/>
</dbReference>
<dbReference type="Proteomes" id="UP000254133">
    <property type="component" value="Unassembled WGS sequence"/>
</dbReference>
<dbReference type="SUPFAM" id="SSF46955">
    <property type="entry name" value="Putative DNA-binding domain"/>
    <property type="match status" value="1"/>
</dbReference>
<dbReference type="PROSITE" id="PS51702">
    <property type="entry name" value="HTH_MU"/>
    <property type="match status" value="1"/>
</dbReference>
<dbReference type="AlphaFoldDB" id="A0A378PR02"/>
<dbReference type="EMBL" id="UGPZ01000002">
    <property type="protein sequence ID" value="STY90691.1"/>
    <property type="molecule type" value="Genomic_DNA"/>
</dbReference>
<accession>A0A378PR02</accession>
<evidence type="ECO:0000313" key="2">
    <source>
        <dbReference type="EMBL" id="STY90691.1"/>
    </source>
</evidence>
<proteinExistence type="predicted"/>
<evidence type="ECO:0000313" key="3">
    <source>
        <dbReference type="Proteomes" id="UP000254133"/>
    </source>
</evidence>
<organism evidence="2 3">
    <name type="scientific">Moraxella bovis</name>
    <dbReference type="NCBI Taxonomy" id="476"/>
    <lineage>
        <taxon>Bacteria</taxon>
        <taxon>Pseudomonadati</taxon>
        <taxon>Pseudomonadota</taxon>
        <taxon>Gammaproteobacteria</taxon>
        <taxon>Moraxellales</taxon>
        <taxon>Moraxellaceae</taxon>
        <taxon>Moraxella</taxon>
    </lineage>
</organism>
<feature type="domain" description="HTH Mu-type" evidence="1">
    <location>
        <begin position="1"/>
        <end position="65"/>
    </location>
</feature>
<dbReference type="InterPro" id="IPR009061">
    <property type="entry name" value="DNA-bd_dom_put_sf"/>
</dbReference>